<feature type="transmembrane region" description="Helical" evidence="1">
    <location>
        <begin position="65"/>
        <end position="86"/>
    </location>
</feature>
<gene>
    <name evidence="3" type="ORF">V22_34880</name>
</gene>
<feature type="transmembrane region" description="Helical" evidence="1">
    <location>
        <begin position="186"/>
        <end position="207"/>
    </location>
</feature>
<feature type="transmembrane region" description="Helical" evidence="1">
    <location>
        <begin position="17"/>
        <end position="44"/>
    </location>
</feature>
<dbReference type="KEGG" id="chya:V22_34880"/>
<dbReference type="EMBL" id="CP036316">
    <property type="protein sequence ID" value="QDT66223.1"/>
    <property type="molecule type" value="Genomic_DNA"/>
</dbReference>
<feature type="transmembrane region" description="Helical" evidence="1">
    <location>
        <begin position="106"/>
        <end position="123"/>
    </location>
</feature>
<accession>A0A517TCX0</accession>
<evidence type="ECO:0000259" key="2">
    <source>
        <dbReference type="Pfam" id="PF14219"/>
    </source>
</evidence>
<evidence type="ECO:0000313" key="4">
    <source>
        <dbReference type="Proteomes" id="UP000319976"/>
    </source>
</evidence>
<feature type="transmembrane region" description="Helical" evidence="1">
    <location>
        <begin position="144"/>
        <end position="166"/>
    </location>
</feature>
<dbReference type="InterPro" id="IPR025565">
    <property type="entry name" value="DUF4328"/>
</dbReference>
<evidence type="ECO:0000313" key="3">
    <source>
        <dbReference type="EMBL" id="QDT66223.1"/>
    </source>
</evidence>
<feature type="domain" description="DUF4328" evidence="2">
    <location>
        <begin position="69"/>
        <end position="204"/>
    </location>
</feature>
<evidence type="ECO:0000256" key="1">
    <source>
        <dbReference type="SAM" id="Phobius"/>
    </source>
</evidence>
<keyword evidence="1" id="KW-0812">Transmembrane</keyword>
<dbReference type="Proteomes" id="UP000319976">
    <property type="component" value="Chromosome"/>
</dbReference>
<keyword evidence="1" id="KW-0472">Membrane</keyword>
<organism evidence="3 4">
    <name type="scientific">Calycomorphotria hydatis</name>
    <dbReference type="NCBI Taxonomy" id="2528027"/>
    <lineage>
        <taxon>Bacteria</taxon>
        <taxon>Pseudomonadati</taxon>
        <taxon>Planctomycetota</taxon>
        <taxon>Planctomycetia</taxon>
        <taxon>Planctomycetales</taxon>
        <taxon>Planctomycetaceae</taxon>
        <taxon>Calycomorphotria</taxon>
    </lineage>
</organism>
<dbReference type="Pfam" id="PF14219">
    <property type="entry name" value="DUF4328"/>
    <property type="match status" value="1"/>
</dbReference>
<dbReference type="OrthoDB" id="4174975at2"/>
<dbReference type="AlphaFoldDB" id="A0A517TCX0"/>
<proteinExistence type="predicted"/>
<keyword evidence="1" id="KW-1133">Transmembrane helix</keyword>
<keyword evidence="4" id="KW-1185">Reference proteome</keyword>
<name>A0A517TCX0_9PLAN</name>
<protein>
    <recommendedName>
        <fullName evidence="2">DUF4328 domain-containing protein</fullName>
    </recommendedName>
</protein>
<reference evidence="3 4" key="1">
    <citation type="submission" date="2019-02" db="EMBL/GenBank/DDBJ databases">
        <title>Deep-cultivation of Planctomycetes and their phenomic and genomic characterization uncovers novel biology.</title>
        <authorList>
            <person name="Wiegand S."/>
            <person name="Jogler M."/>
            <person name="Boedeker C."/>
            <person name="Pinto D."/>
            <person name="Vollmers J."/>
            <person name="Rivas-Marin E."/>
            <person name="Kohn T."/>
            <person name="Peeters S.H."/>
            <person name="Heuer A."/>
            <person name="Rast P."/>
            <person name="Oberbeckmann S."/>
            <person name="Bunk B."/>
            <person name="Jeske O."/>
            <person name="Meyerdierks A."/>
            <person name="Storesund J.E."/>
            <person name="Kallscheuer N."/>
            <person name="Luecker S."/>
            <person name="Lage O.M."/>
            <person name="Pohl T."/>
            <person name="Merkel B.J."/>
            <person name="Hornburger P."/>
            <person name="Mueller R.-W."/>
            <person name="Bruemmer F."/>
            <person name="Labrenz M."/>
            <person name="Spormann A.M."/>
            <person name="Op den Camp H."/>
            <person name="Overmann J."/>
            <person name="Amann R."/>
            <person name="Jetten M.S.M."/>
            <person name="Mascher T."/>
            <person name="Medema M.H."/>
            <person name="Devos D.P."/>
            <person name="Kaster A.-K."/>
            <person name="Ovreas L."/>
            <person name="Rohde M."/>
            <person name="Galperin M.Y."/>
            <person name="Jogler C."/>
        </authorList>
    </citation>
    <scope>NUCLEOTIDE SEQUENCE [LARGE SCALE GENOMIC DNA]</scope>
    <source>
        <strain evidence="3 4">V22</strain>
    </source>
</reference>
<dbReference type="RefSeq" id="WP_145265150.1">
    <property type="nucleotide sequence ID" value="NZ_CP036316.1"/>
</dbReference>
<sequence length="217" mass="24481">MTEAPTPEIKAGGWLQLAANVIIVLFIAYCVLDILMTWHTLWRIDNTEQAVRFWSPRLFHPVSKWVRIGMSLISLTTFIVILAALYRTARNANALSPESISIRPGMFIGSFFIPVVNLFRPLQTLREVWKASQPGGTPLADRPVAPLINIWWGFWLASGFLGYASIHMEAVHGPPVFYKRSLLLRIIASLIAIGSVLAIQIILNRLFRMQRQISDSN</sequence>